<dbReference type="Pfam" id="PF13426">
    <property type="entry name" value="PAS_9"/>
    <property type="match status" value="1"/>
</dbReference>
<dbReference type="Pfam" id="PF08448">
    <property type="entry name" value="PAS_4"/>
    <property type="match status" value="2"/>
</dbReference>
<dbReference type="InterPro" id="IPR013656">
    <property type="entry name" value="PAS_4"/>
</dbReference>
<comment type="caution">
    <text evidence="10">The sequence shown here is derived from an EMBL/GenBank/DDBJ whole genome shotgun (WGS) entry which is preliminary data.</text>
</comment>
<dbReference type="SMART" id="SM00091">
    <property type="entry name" value="PAS"/>
    <property type="match status" value="3"/>
</dbReference>
<dbReference type="SUPFAM" id="SSF47384">
    <property type="entry name" value="Homodimeric domain of signal transducing histidine kinase"/>
    <property type="match status" value="1"/>
</dbReference>
<dbReference type="PROSITE" id="PS50109">
    <property type="entry name" value="HIS_KIN"/>
    <property type="match status" value="1"/>
</dbReference>
<feature type="domain" description="PAS" evidence="8">
    <location>
        <begin position="228"/>
        <end position="273"/>
    </location>
</feature>
<evidence type="ECO:0000256" key="1">
    <source>
        <dbReference type="ARBA" id="ARBA00000085"/>
    </source>
</evidence>
<dbReference type="EC" id="2.7.13.3" evidence="2"/>
<dbReference type="InterPro" id="IPR005467">
    <property type="entry name" value="His_kinase_dom"/>
</dbReference>
<dbReference type="SMART" id="SM00387">
    <property type="entry name" value="HATPase_c"/>
    <property type="match status" value="1"/>
</dbReference>
<dbReference type="NCBIfam" id="TIGR00229">
    <property type="entry name" value="sensory_box"/>
    <property type="match status" value="3"/>
</dbReference>
<dbReference type="PANTHER" id="PTHR43304:SF1">
    <property type="entry name" value="PAC DOMAIN-CONTAINING PROTEIN"/>
    <property type="match status" value="1"/>
</dbReference>
<dbReference type="Gene3D" id="3.30.450.20">
    <property type="entry name" value="PAS domain"/>
    <property type="match status" value="3"/>
</dbReference>
<dbReference type="SUPFAM" id="SSF55874">
    <property type="entry name" value="ATPase domain of HSP90 chaperone/DNA topoisomerase II/histidine kinase"/>
    <property type="match status" value="1"/>
</dbReference>
<keyword evidence="3" id="KW-0597">Phosphoprotein</keyword>
<dbReference type="InterPro" id="IPR004358">
    <property type="entry name" value="Sig_transdc_His_kin-like_C"/>
</dbReference>
<keyword evidence="6" id="KW-1133">Transmembrane helix</keyword>
<evidence type="ECO:0000256" key="3">
    <source>
        <dbReference type="ARBA" id="ARBA00022553"/>
    </source>
</evidence>
<evidence type="ECO:0000256" key="6">
    <source>
        <dbReference type="SAM" id="Phobius"/>
    </source>
</evidence>
<dbReference type="PRINTS" id="PR00344">
    <property type="entry name" value="BCTRLSENSOR"/>
</dbReference>
<organism evidence="10 11">
    <name type="scientific">Haloarcula saliterrae</name>
    <dbReference type="NCBI Taxonomy" id="2950534"/>
    <lineage>
        <taxon>Archaea</taxon>
        <taxon>Methanobacteriati</taxon>
        <taxon>Methanobacteriota</taxon>
        <taxon>Stenosarchaea group</taxon>
        <taxon>Halobacteria</taxon>
        <taxon>Halobacteriales</taxon>
        <taxon>Haloarculaceae</taxon>
        <taxon>Haloarcula</taxon>
    </lineage>
</organism>
<dbReference type="Pfam" id="PF16927">
    <property type="entry name" value="HisKA_7TM"/>
    <property type="match status" value="1"/>
</dbReference>
<dbReference type="SMART" id="SM00388">
    <property type="entry name" value="HisKA"/>
    <property type="match status" value="1"/>
</dbReference>
<dbReference type="CDD" id="cd00130">
    <property type="entry name" value="PAS"/>
    <property type="match status" value="3"/>
</dbReference>
<evidence type="ECO:0000259" key="8">
    <source>
        <dbReference type="PROSITE" id="PS50112"/>
    </source>
</evidence>
<keyword evidence="11" id="KW-1185">Reference proteome</keyword>
<feature type="transmembrane region" description="Helical" evidence="6">
    <location>
        <begin position="140"/>
        <end position="166"/>
    </location>
</feature>
<keyword evidence="5" id="KW-0418">Kinase</keyword>
<feature type="domain" description="PAC" evidence="9">
    <location>
        <begin position="293"/>
        <end position="345"/>
    </location>
</feature>
<dbReference type="InterPro" id="IPR001610">
    <property type="entry name" value="PAC"/>
</dbReference>
<dbReference type="InterPro" id="IPR000700">
    <property type="entry name" value="PAS-assoc_C"/>
</dbReference>
<feature type="transmembrane region" description="Helical" evidence="6">
    <location>
        <begin position="6"/>
        <end position="24"/>
    </location>
</feature>
<comment type="catalytic activity">
    <reaction evidence="1">
        <text>ATP + protein L-histidine = ADP + protein N-phospho-L-histidine.</text>
        <dbReference type="EC" id="2.7.13.3"/>
    </reaction>
</comment>
<dbReference type="CDD" id="cd00082">
    <property type="entry name" value="HisKA"/>
    <property type="match status" value="1"/>
</dbReference>
<dbReference type="InterPro" id="IPR036097">
    <property type="entry name" value="HisK_dim/P_sf"/>
</dbReference>
<dbReference type="PROSITE" id="PS50112">
    <property type="entry name" value="PAS"/>
    <property type="match status" value="3"/>
</dbReference>
<dbReference type="InterPro" id="IPR052162">
    <property type="entry name" value="Sensor_kinase/Photoreceptor"/>
</dbReference>
<feature type="transmembrane region" description="Helical" evidence="6">
    <location>
        <begin position="62"/>
        <end position="84"/>
    </location>
</feature>
<evidence type="ECO:0000256" key="5">
    <source>
        <dbReference type="ARBA" id="ARBA00022777"/>
    </source>
</evidence>
<dbReference type="Proteomes" id="UP001259659">
    <property type="component" value="Unassembled WGS sequence"/>
</dbReference>
<feature type="domain" description="PAS" evidence="8">
    <location>
        <begin position="342"/>
        <end position="396"/>
    </location>
</feature>
<keyword evidence="6" id="KW-0472">Membrane</keyword>
<evidence type="ECO:0000259" key="7">
    <source>
        <dbReference type="PROSITE" id="PS50109"/>
    </source>
</evidence>
<dbReference type="InterPro" id="IPR035965">
    <property type="entry name" value="PAS-like_dom_sf"/>
</dbReference>
<dbReference type="PANTHER" id="PTHR43304">
    <property type="entry name" value="PHYTOCHROME-LIKE PROTEIN CPH1"/>
    <property type="match status" value="1"/>
</dbReference>
<reference evidence="10 11" key="1">
    <citation type="submission" date="2022-06" db="EMBL/GenBank/DDBJ databases">
        <title>Haloarcula sp. a new haloarchaeum isolate from saline soil.</title>
        <authorList>
            <person name="Strakova D."/>
            <person name="Galisteo C."/>
            <person name="Sanchez-Porro C."/>
            <person name="Ventosa A."/>
        </authorList>
    </citation>
    <scope>NUCLEOTIDE SEQUENCE [LARGE SCALE GENOMIC DNA]</scope>
    <source>
        <strain evidence="10 11">S1CR25-12</strain>
    </source>
</reference>
<dbReference type="InterPro" id="IPR000014">
    <property type="entry name" value="PAS"/>
</dbReference>
<protein>
    <recommendedName>
        <fullName evidence="2">histidine kinase</fullName>
        <ecNumber evidence="2">2.7.13.3</ecNumber>
    </recommendedName>
</protein>
<dbReference type="Pfam" id="PF02518">
    <property type="entry name" value="HATPase_c"/>
    <property type="match status" value="1"/>
</dbReference>
<keyword evidence="6" id="KW-0812">Transmembrane</keyword>
<dbReference type="RefSeq" id="WP_310918597.1">
    <property type="nucleotide sequence ID" value="NZ_JAMQON010000001.1"/>
</dbReference>
<dbReference type="InterPro" id="IPR036890">
    <property type="entry name" value="HATPase_C_sf"/>
</dbReference>
<name>A0ABU2F9P8_9EURY</name>
<dbReference type="PROSITE" id="PS50113">
    <property type="entry name" value="PAC"/>
    <property type="match status" value="3"/>
</dbReference>
<evidence type="ECO:0000256" key="2">
    <source>
        <dbReference type="ARBA" id="ARBA00012438"/>
    </source>
</evidence>
<dbReference type="Gene3D" id="3.30.565.10">
    <property type="entry name" value="Histidine kinase-like ATPase, C-terminal domain"/>
    <property type="match status" value="1"/>
</dbReference>
<feature type="domain" description="PAS" evidence="8">
    <location>
        <begin position="458"/>
        <end position="527"/>
    </location>
</feature>
<dbReference type="CDD" id="cd00075">
    <property type="entry name" value="HATPase"/>
    <property type="match status" value="1"/>
</dbReference>
<sequence>MYERFVLSLYVLSGLSTVFIWLAWRKRTDPGGTPMVVFYLALAVGAVAYARDITATTLGTQLLYRQIATVAQGTVAIAWLYAALQYANFDRSLTRRVVGVLSLDPLLLTVGFLLPGVTFFRTPPTGTTGSLLHAQATQLTPLFLLHMGTILVTALAGTLVLIQLFLRSRHLYRTQAAAVLVAALTPWTIALSQQYFLQIPEDATIFAWGISGVAMTAGLYTFKTLDPVPAAQSTIVETMGDGTVVLDMDGRISDINPAAEALLNDGDAPVVGRHIGAVVDGWEALHEGESGHRDWEELSLTVDGDERFLEVETTSFTDRFDDEVGTLVVLRDITDRKRREQRLEQYKLIFDSVTEPVYVLDDDGRILRYNDPFADLVGCDGTALVGEPITVVLGPEPAATDGGFSDRMETTIRTDSGAEVPCELDLAPVALDDGATGRVGIIRDISRRKAIESELAEATERLETLVEASPLAIIAHDTEGVVDVWNPAAESLFGWSADEVRGSTLPIVPAERERELLDHHDRVQSGEPLTGWETELRCKDGQRVPAAVSAAPIRDGDGEVVGTVAIIADISERKARQRQLERQNERLEEFASLVSHDLRNPLQVASGHLALAKTADGDAAAHIEDAEAALDRMETLIEDTLSLAKQGRDIGSTERTPLATLAERAWANVTTEGGSLTLAEPPTVDCDPDRVVELLENLFSNAITHGRPAGGDPVTVTVGPLDGGFYVADDGSGIPDDEADLVFESGFTTEDAGTGLGLDIVQTIADAHGWTVDVTGSEHGGARFEFTGVESR</sequence>
<proteinExistence type="predicted"/>
<evidence type="ECO:0000256" key="4">
    <source>
        <dbReference type="ARBA" id="ARBA00022679"/>
    </source>
</evidence>
<feature type="domain" description="Histidine kinase" evidence="7">
    <location>
        <begin position="593"/>
        <end position="792"/>
    </location>
</feature>
<dbReference type="Pfam" id="PF00512">
    <property type="entry name" value="HisKA"/>
    <property type="match status" value="1"/>
</dbReference>
<gene>
    <name evidence="10" type="ORF">NDI56_06325</name>
</gene>
<evidence type="ECO:0000313" key="10">
    <source>
        <dbReference type="EMBL" id="MDS0259007.1"/>
    </source>
</evidence>
<feature type="domain" description="PAC" evidence="9">
    <location>
        <begin position="530"/>
        <end position="582"/>
    </location>
</feature>
<dbReference type="Gene3D" id="1.10.287.130">
    <property type="match status" value="1"/>
</dbReference>
<feature type="transmembrane region" description="Helical" evidence="6">
    <location>
        <begin position="31"/>
        <end position="50"/>
    </location>
</feature>
<dbReference type="SUPFAM" id="SSF55785">
    <property type="entry name" value="PYP-like sensor domain (PAS domain)"/>
    <property type="match status" value="3"/>
</dbReference>
<feature type="transmembrane region" description="Helical" evidence="6">
    <location>
        <begin position="96"/>
        <end position="120"/>
    </location>
</feature>
<evidence type="ECO:0000259" key="9">
    <source>
        <dbReference type="PROSITE" id="PS50113"/>
    </source>
</evidence>
<keyword evidence="4" id="KW-0808">Transferase</keyword>
<dbReference type="InterPro" id="IPR003594">
    <property type="entry name" value="HATPase_dom"/>
</dbReference>
<dbReference type="InterPro" id="IPR003661">
    <property type="entry name" value="HisK_dim/P_dom"/>
</dbReference>
<feature type="domain" description="PAC" evidence="9">
    <location>
        <begin position="406"/>
        <end position="457"/>
    </location>
</feature>
<dbReference type="EMBL" id="JAMQON010000001">
    <property type="protein sequence ID" value="MDS0259007.1"/>
    <property type="molecule type" value="Genomic_DNA"/>
</dbReference>
<feature type="transmembrane region" description="Helical" evidence="6">
    <location>
        <begin position="178"/>
        <end position="197"/>
    </location>
</feature>
<dbReference type="InterPro" id="IPR031621">
    <property type="entry name" value="HisKA_7TM"/>
</dbReference>
<accession>A0ABU2F9P8</accession>
<dbReference type="SMART" id="SM00086">
    <property type="entry name" value="PAC"/>
    <property type="match status" value="3"/>
</dbReference>
<evidence type="ECO:0000313" key="11">
    <source>
        <dbReference type="Proteomes" id="UP001259659"/>
    </source>
</evidence>